<keyword evidence="4" id="KW-1185">Reference proteome</keyword>
<feature type="region of interest" description="Disordered" evidence="1">
    <location>
        <begin position="118"/>
        <end position="160"/>
    </location>
</feature>
<accession>A0A1B1AFF0</accession>
<gene>
    <name evidence="3" type="ORF">ATE48_04785</name>
</gene>
<dbReference type="AlphaFoldDB" id="A0A1B1AFF0"/>
<proteinExistence type="predicted"/>
<evidence type="ECO:0000256" key="2">
    <source>
        <dbReference type="SAM" id="SignalP"/>
    </source>
</evidence>
<organism evidence="3 4">
    <name type="scientific">Candidatus Viadribacter manganicus</name>
    <dbReference type="NCBI Taxonomy" id="1759059"/>
    <lineage>
        <taxon>Bacteria</taxon>
        <taxon>Pseudomonadati</taxon>
        <taxon>Pseudomonadota</taxon>
        <taxon>Alphaproteobacteria</taxon>
        <taxon>Hyphomonadales</taxon>
        <taxon>Hyphomonadaceae</taxon>
        <taxon>Candidatus Viadribacter</taxon>
    </lineage>
</organism>
<protein>
    <recommendedName>
        <fullName evidence="5">EF-hand domain-containing protein</fullName>
    </recommendedName>
</protein>
<dbReference type="Gene3D" id="1.10.238.10">
    <property type="entry name" value="EF-hand"/>
    <property type="match status" value="1"/>
</dbReference>
<feature type="compositionally biased region" description="Basic and acidic residues" evidence="1">
    <location>
        <begin position="136"/>
        <end position="150"/>
    </location>
</feature>
<sequence>MHTSHALAAAAAFTFATSAYAQTPPPQRTLPSGPVFVSPMGQPFRATRESRRAPIELWLAHADVDGDQRISRDEFVNEAMMFFANVLDANHDRGVTSVESTALWREQAPEMLNARTAPILASNGAPPNAVGPRGPRGGERRGHPPGDDRGGPPGGGRPQIMLGVELEPVMSCDRDFSRRIDATEFENCAARRFMELDVNGDGYFTLYESERAREMLAAYDQRAER</sequence>
<dbReference type="RefSeq" id="WP_066768306.1">
    <property type="nucleotide sequence ID" value="NZ_CP013244.1"/>
</dbReference>
<dbReference type="OrthoDB" id="7365540at2"/>
<feature type="chain" id="PRO_5008518707" description="EF-hand domain-containing protein" evidence="2">
    <location>
        <begin position="22"/>
        <end position="225"/>
    </location>
</feature>
<dbReference type="KEGG" id="cbot:ATE48_04785"/>
<evidence type="ECO:0000313" key="4">
    <source>
        <dbReference type="Proteomes" id="UP000092498"/>
    </source>
</evidence>
<name>A0A1B1AFF0_9PROT</name>
<evidence type="ECO:0008006" key="5">
    <source>
        <dbReference type="Google" id="ProtNLM"/>
    </source>
</evidence>
<dbReference type="InParanoid" id="A0A1B1AFF0"/>
<dbReference type="Proteomes" id="UP000092498">
    <property type="component" value="Chromosome"/>
</dbReference>
<dbReference type="EMBL" id="CP013244">
    <property type="protein sequence ID" value="ANP45274.1"/>
    <property type="molecule type" value="Genomic_DNA"/>
</dbReference>
<feature type="signal peptide" evidence="2">
    <location>
        <begin position="1"/>
        <end position="21"/>
    </location>
</feature>
<dbReference type="InterPro" id="IPR018247">
    <property type="entry name" value="EF_Hand_1_Ca_BS"/>
</dbReference>
<evidence type="ECO:0000313" key="3">
    <source>
        <dbReference type="EMBL" id="ANP45274.1"/>
    </source>
</evidence>
<dbReference type="PROSITE" id="PS00018">
    <property type="entry name" value="EF_HAND_1"/>
    <property type="match status" value="1"/>
</dbReference>
<dbReference type="SUPFAM" id="SSF47473">
    <property type="entry name" value="EF-hand"/>
    <property type="match status" value="1"/>
</dbReference>
<dbReference type="InterPro" id="IPR011992">
    <property type="entry name" value="EF-hand-dom_pair"/>
</dbReference>
<evidence type="ECO:0000256" key="1">
    <source>
        <dbReference type="SAM" id="MobiDB-lite"/>
    </source>
</evidence>
<reference evidence="3 4" key="1">
    <citation type="submission" date="2015-11" db="EMBL/GenBank/DDBJ databases">
        <title>Whole-Genome Sequence of Candidatus Oderbacter manganicum from the National Park Lower Oder Valley, Germany.</title>
        <authorList>
            <person name="Braun B."/>
            <person name="Liere K."/>
            <person name="Szewzyk U."/>
        </authorList>
    </citation>
    <scope>NUCLEOTIDE SEQUENCE [LARGE SCALE GENOMIC DNA]</scope>
    <source>
        <strain evidence="3 4">OTSz_A_272</strain>
    </source>
</reference>
<keyword evidence="2" id="KW-0732">Signal</keyword>